<gene>
    <name evidence="1" type="ORF">SAMN06295912_12644</name>
</gene>
<reference evidence="2" key="1">
    <citation type="submission" date="2017-06" db="EMBL/GenBank/DDBJ databases">
        <authorList>
            <person name="Varghese N."/>
            <person name="Submissions S."/>
        </authorList>
    </citation>
    <scope>NUCLEOTIDE SEQUENCE [LARGE SCALE GENOMIC DNA]</scope>
    <source>
        <strain evidence="2">LNB2</strain>
    </source>
</reference>
<keyword evidence="2" id="KW-1185">Reference proteome</keyword>
<dbReference type="InterPro" id="IPR047937">
    <property type="entry name" value="Eex_IncN-like"/>
</dbReference>
<dbReference type="RefSeq" id="WP_089220796.1">
    <property type="nucleotide sequence ID" value="NZ_FZOS01000026.1"/>
</dbReference>
<evidence type="ECO:0008006" key="3">
    <source>
        <dbReference type="Google" id="ProtNLM"/>
    </source>
</evidence>
<evidence type="ECO:0000313" key="1">
    <source>
        <dbReference type="EMBL" id="SNS96066.1"/>
    </source>
</evidence>
<dbReference type="NCBIfam" id="NF033894">
    <property type="entry name" value="Eex_IncN"/>
    <property type="match status" value="1"/>
</dbReference>
<dbReference type="EMBL" id="FZOS01000026">
    <property type="protein sequence ID" value="SNS96066.1"/>
    <property type="molecule type" value="Genomic_DNA"/>
</dbReference>
<dbReference type="PROSITE" id="PS51257">
    <property type="entry name" value="PROKAR_LIPOPROTEIN"/>
    <property type="match status" value="1"/>
</dbReference>
<organism evidence="1 2">
    <name type="scientific">Edaphosphingomonas laterariae</name>
    <dbReference type="NCBI Taxonomy" id="861865"/>
    <lineage>
        <taxon>Bacteria</taxon>
        <taxon>Pseudomonadati</taxon>
        <taxon>Pseudomonadota</taxon>
        <taxon>Alphaproteobacteria</taxon>
        <taxon>Sphingomonadales</taxon>
        <taxon>Rhizorhabdaceae</taxon>
        <taxon>Edaphosphingomonas</taxon>
    </lineage>
</organism>
<dbReference type="AlphaFoldDB" id="A0A239IQL5"/>
<accession>A0A239IQL5</accession>
<evidence type="ECO:0000313" key="2">
    <source>
        <dbReference type="Proteomes" id="UP000198281"/>
    </source>
</evidence>
<sequence>MKRQSVGFALLATLSLCACHETKGKDELANSPQERSSILEACANGTHGDPQECSNAKSVENARKLEQSLGR</sequence>
<proteinExistence type="predicted"/>
<name>A0A239IQL5_9SPHN</name>
<dbReference type="OrthoDB" id="7581394at2"/>
<dbReference type="Proteomes" id="UP000198281">
    <property type="component" value="Unassembled WGS sequence"/>
</dbReference>
<protein>
    <recommendedName>
        <fullName evidence="3">EexN family lipoprotein</fullName>
    </recommendedName>
</protein>